<dbReference type="SUPFAM" id="SSF52218">
    <property type="entry name" value="Flavoproteins"/>
    <property type="match status" value="1"/>
</dbReference>
<dbReference type="GO" id="GO:0010181">
    <property type="term" value="F:FMN binding"/>
    <property type="evidence" value="ECO:0007669"/>
    <property type="project" value="InterPro"/>
</dbReference>
<protein>
    <recommendedName>
        <fullName evidence="3">Flavodoxin-like domain-containing protein</fullName>
    </recommendedName>
</protein>
<organism evidence="4 5">
    <name type="scientific">Proteobacteria bacterium 228</name>
    <dbReference type="NCBI Taxonomy" id="2083153"/>
    <lineage>
        <taxon>Bacteria</taxon>
        <taxon>Pseudomonadati</taxon>
        <taxon>Pseudomonadota</taxon>
    </lineage>
</organism>
<dbReference type="Gene3D" id="3.40.50.360">
    <property type="match status" value="1"/>
</dbReference>
<dbReference type="InterPro" id="IPR029039">
    <property type="entry name" value="Flavoprotein-like_sf"/>
</dbReference>
<sequence>MAVVRIFVGTVFGNAQQVAEHAIKLFAQAGHDAQTAIPEQAEFIAEGVDLLLICTSTTGQGDIPDDLVPLFVGLRDTLPQLPGRKAAVVGLGDSSYDNFAGGGRQFIDLFEEMGLPLTQEPLIIDACEDSDPVAASRDWLTELAGKL</sequence>
<evidence type="ECO:0000313" key="4">
    <source>
        <dbReference type="EMBL" id="PPC75447.1"/>
    </source>
</evidence>
<dbReference type="EMBL" id="PRLP01000093">
    <property type="protein sequence ID" value="PPC75447.1"/>
    <property type="molecule type" value="Genomic_DNA"/>
</dbReference>
<dbReference type="AlphaFoldDB" id="A0A2S5KKT1"/>
<reference evidence="4 5" key="1">
    <citation type="submission" date="2018-02" db="EMBL/GenBank/DDBJ databases">
        <title>novel marine gammaproteobacteria from coastal saline agro ecosystem.</title>
        <authorList>
            <person name="Krishnan R."/>
            <person name="Ramesh Kumar N."/>
        </authorList>
    </citation>
    <scope>NUCLEOTIDE SEQUENCE [LARGE SCALE GENOMIC DNA]</scope>
    <source>
        <strain evidence="4 5">228</strain>
    </source>
</reference>
<dbReference type="InterPro" id="IPR008254">
    <property type="entry name" value="Flavodoxin/NO_synth"/>
</dbReference>
<feature type="domain" description="Flavodoxin-like" evidence="3">
    <location>
        <begin position="4"/>
        <end position="144"/>
    </location>
</feature>
<evidence type="ECO:0000259" key="3">
    <source>
        <dbReference type="PROSITE" id="PS50902"/>
    </source>
</evidence>
<evidence type="ECO:0000256" key="1">
    <source>
        <dbReference type="ARBA" id="ARBA00022630"/>
    </source>
</evidence>
<dbReference type="Pfam" id="PF00258">
    <property type="entry name" value="Flavodoxin_1"/>
    <property type="match status" value="1"/>
</dbReference>
<evidence type="ECO:0000256" key="2">
    <source>
        <dbReference type="ARBA" id="ARBA00022643"/>
    </source>
</evidence>
<dbReference type="Proteomes" id="UP000238196">
    <property type="component" value="Unassembled WGS sequence"/>
</dbReference>
<proteinExistence type="predicted"/>
<dbReference type="OrthoDB" id="359268at2"/>
<evidence type="ECO:0000313" key="5">
    <source>
        <dbReference type="Proteomes" id="UP000238196"/>
    </source>
</evidence>
<comment type="caution">
    <text evidence="4">The sequence shown here is derived from an EMBL/GenBank/DDBJ whole genome shotgun (WGS) entry which is preliminary data.</text>
</comment>
<keyword evidence="1" id="KW-0285">Flavoprotein</keyword>
<dbReference type="PROSITE" id="PS50902">
    <property type="entry name" value="FLAVODOXIN_LIKE"/>
    <property type="match status" value="1"/>
</dbReference>
<accession>A0A2S5KKT1</accession>
<name>A0A2S5KKT1_9PROT</name>
<keyword evidence="2" id="KW-0288">FMN</keyword>
<gene>
    <name evidence="4" type="ORF">C4K68_20585</name>
</gene>